<proteinExistence type="predicted"/>
<reference evidence="1 2" key="1">
    <citation type="submission" date="2019-06" db="EMBL/GenBank/DDBJ databases">
        <title>Genome analyses of bacteria isolated from kimchi.</title>
        <authorList>
            <person name="Lee S."/>
            <person name="Ahn S."/>
            <person name="Roh S."/>
        </authorList>
    </citation>
    <scope>NUCLEOTIDE SEQUENCE [LARGE SCALE GENOMIC DNA]</scope>
    <source>
        <strain evidence="1 2">CBA3630</strain>
    </source>
</reference>
<dbReference type="KEGG" id="lpse:FGL85_01155"/>
<dbReference type="RefSeq" id="WP_147651096.1">
    <property type="nucleotide sequence ID" value="NZ_CAXLKH010000013.1"/>
</dbReference>
<evidence type="ECO:0000313" key="2">
    <source>
        <dbReference type="Proteomes" id="UP000321296"/>
    </source>
</evidence>
<name>A0A5B8T2H5_LEUPS</name>
<evidence type="ECO:0000313" key="1">
    <source>
        <dbReference type="EMBL" id="QEA41240.1"/>
    </source>
</evidence>
<organism evidence="1 2">
    <name type="scientific">Leuconostoc pseudomesenteroides</name>
    <dbReference type="NCBI Taxonomy" id="33968"/>
    <lineage>
        <taxon>Bacteria</taxon>
        <taxon>Bacillati</taxon>
        <taxon>Bacillota</taxon>
        <taxon>Bacilli</taxon>
        <taxon>Lactobacillales</taxon>
        <taxon>Lactobacillaceae</taxon>
        <taxon>Leuconostoc</taxon>
    </lineage>
</organism>
<gene>
    <name evidence="1" type="ORF">FGL85_01155</name>
</gene>
<dbReference type="AlphaFoldDB" id="A0A5B8T2H5"/>
<dbReference type="EMBL" id="CP042383">
    <property type="protein sequence ID" value="QEA41240.1"/>
    <property type="molecule type" value="Genomic_DNA"/>
</dbReference>
<protein>
    <submittedName>
        <fullName evidence="1">Uncharacterized protein</fullName>
    </submittedName>
</protein>
<dbReference type="Proteomes" id="UP000321296">
    <property type="component" value="Chromosome"/>
</dbReference>
<accession>A0A5B8T2H5</accession>
<sequence>MVTDVKDVTERHEQIDRDNFNYDDKPTLSVYPFGEMKRSEVAKANNAERVFFLKPEDKRGDYVLDTDLADYLEKYSGCLITVEMHELEDIDWGD</sequence>